<dbReference type="CDD" id="cd00833">
    <property type="entry name" value="PKS"/>
    <property type="match status" value="1"/>
</dbReference>
<evidence type="ECO:0000259" key="4">
    <source>
        <dbReference type="PROSITE" id="PS52004"/>
    </source>
</evidence>
<accession>A0ABR1VTN3</accession>
<dbReference type="Gene3D" id="3.40.366.10">
    <property type="entry name" value="Malonyl-Coenzyme A Acyl Carrier Protein, domain 2"/>
    <property type="match status" value="1"/>
</dbReference>
<organism evidence="5 6">
    <name type="scientific">Apiospora phragmitis</name>
    <dbReference type="NCBI Taxonomy" id="2905665"/>
    <lineage>
        <taxon>Eukaryota</taxon>
        <taxon>Fungi</taxon>
        <taxon>Dikarya</taxon>
        <taxon>Ascomycota</taxon>
        <taxon>Pezizomycotina</taxon>
        <taxon>Sordariomycetes</taxon>
        <taxon>Xylariomycetidae</taxon>
        <taxon>Amphisphaeriales</taxon>
        <taxon>Apiosporaceae</taxon>
        <taxon>Apiospora</taxon>
    </lineage>
</organism>
<evidence type="ECO:0000256" key="2">
    <source>
        <dbReference type="ARBA" id="ARBA00022553"/>
    </source>
</evidence>
<dbReference type="PANTHER" id="PTHR43775:SF28">
    <property type="entry name" value="SYNTHASE, PUTATIVE-RELATED"/>
    <property type="match status" value="1"/>
</dbReference>
<dbReference type="GeneID" id="92089553"/>
<keyword evidence="2" id="KW-0597">Phosphoprotein</keyword>
<dbReference type="SMART" id="SM00825">
    <property type="entry name" value="PKS_KS"/>
    <property type="match status" value="1"/>
</dbReference>
<dbReference type="RefSeq" id="XP_066718657.1">
    <property type="nucleotide sequence ID" value="XM_066856490.1"/>
</dbReference>
<evidence type="ECO:0000313" key="5">
    <source>
        <dbReference type="EMBL" id="KAK8074182.1"/>
    </source>
</evidence>
<evidence type="ECO:0000313" key="6">
    <source>
        <dbReference type="Proteomes" id="UP001480595"/>
    </source>
</evidence>
<feature type="compositionally biased region" description="Basic and acidic residues" evidence="3">
    <location>
        <begin position="883"/>
        <end position="901"/>
    </location>
</feature>
<dbReference type="Gene3D" id="3.40.47.10">
    <property type="match status" value="2"/>
</dbReference>
<dbReference type="InterPro" id="IPR014043">
    <property type="entry name" value="Acyl_transferase_dom"/>
</dbReference>
<dbReference type="Proteomes" id="UP001480595">
    <property type="component" value="Unassembled WGS sequence"/>
</dbReference>
<dbReference type="PANTHER" id="PTHR43775">
    <property type="entry name" value="FATTY ACID SYNTHASE"/>
    <property type="match status" value="1"/>
</dbReference>
<comment type="caution">
    <text evidence="5">The sequence shown here is derived from an EMBL/GenBank/DDBJ whole genome shotgun (WGS) entry which is preliminary data.</text>
</comment>
<protein>
    <submittedName>
        <fullName evidence="5">Polyketide synthase</fullName>
    </submittedName>
</protein>
<evidence type="ECO:0000256" key="3">
    <source>
        <dbReference type="SAM" id="MobiDB-lite"/>
    </source>
</evidence>
<dbReference type="InterPro" id="IPR032821">
    <property type="entry name" value="PKS_assoc"/>
</dbReference>
<dbReference type="InterPro" id="IPR016036">
    <property type="entry name" value="Malonyl_transacylase_ACP-bd"/>
</dbReference>
<evidence type="ECO:0000256" key="1">
    <source>
        <dbReference type="ARBA" id="ARBA00022450"/>
    </source>
</evidence>
<sequence>MAGPETTSPAIDAGADADMTMNDECNGTPKFTPIAICGMACRLPGGITCPGDLWDLLISKGDARSRVPESRYNVSSFYSPTKKPGHVVSEYGYFLDDDLGALDTSYFPMARSELEVLDPQQRLLFEVTKESLDDAGEVGSGARTSASTWAALGTTACAAISRGECPSAVVGGSSIIAGPSLVVDESNQGTMSPDGSCKTFSAQADGYGRGEGVVVLFIKPLRDALRDGNPIRAVIAGAATNSDGKTSGFTLPNAEAQESLIRRTYLVAGIPPSQIAKTGFFECHGTGTQRGDTVETSAIANVFGNTDFLHLGSVKPNLGHGEGVSGLTAVLKAVLSLENGTIAPNIKCLPLNTNIPFAESRLIVPTEAIPWPTEREPRVSVNSFGIGGSNAHVIIEAPKTLAKPSLPPPLDTRKKLPPNAPHLLLYSAQSEQSLKDMIERYSTFLEDSQGTVEISDMAYTLANRRDHLPFRSYTVRSSHQPGITSAPSSQQSSGPPSIAMVFTGQGAQWPQMGRDLFRTSLVFSETIKDLDGHLQALGPDAPDWKLEDELLKPLRSSRVDEAEFSQPLCTAVQIALVHVLQSVGIRPSAVTGHSSGEIAASYAAGGLSAREAIIVAFYRGSVSKQQHKPGAMAAVSLGWKDIERFLIPGVVVACDNSPKSTTLSGDTHLLDAVSAKIKTDLPTATVTRLKVEKAYHSHHMVEVGDEYYRKMFDSGVHGSNVLTPFFSTVVGDSVSEETQSFGPSYWRKNLESPVLFTAAVSRMLDHVLATSDNCVLLEVGPHAALAAPLRQILAVRPMRTTRVSLPYVPIMTRRQNTREGFLMAIGKLWTLGAEIDFCTLMPPRQMLARSTTLSLEPSAQLLERVPSCERVETRGPSPSRPPWRPDPRVFRGRTRMEKSPSFRDGSLASRP</sequence>
<keyword evidence="6" id="KW-1185">Reference proteome</keyword>
<dbReference type="Pfam" id="PF16197">
    <property type="entry name" value="KAsynt_C_assoc"/>
    <property type="match status" value="1"/>
</dbReference>
<keyword evidence="1" id="KW-0596">Phosphopantetheine</keyword>
<dbReference type="SMART" id="SM00827">
    <property type="entry name" value="PKS_AT"/>
    <property type="match status" value="1"/>
</dbReference>
<dbReference type="Pfam" id="PF00698">
    <property type="entry name" value="Acyl_transf_1"/>
    <property type="match status" value="1"/>
</dbReference>
<proteinExistence type="predicted"/>
<dbReference type="InterPro" id="IPR016035">
    <property type="entry name" value="Acyl_Trfase/lysoPLipase"/>
</dbReference>
<feature type="domain" description="Ketosynthase family 3 (KS3)" evidence="4">
    <location>
        <begin position="31"/>
        <end position="397"/>
    </location>
</feature>
<name>A0ABR1VTN3_9PEZI</name>
<feature type="compositionally biased region" description="Low complexity" evidence="3">
    <location>
        <begin position="482"/>
        <end position="496"/>
    </location>
</feature>
<dbReference type="PROSITE" id="PS52004">
    <property type="entry name" value="KS3_2"/>
    <property type="match status" value="1"/>
</dbReference>
<reference evidence="5 6" key="1">
    <citation type="submission" date="2023-01" db="EMBL/GenBank/DDBJ databases">
        <title>Analysis of 21 Apiospora genomes using comparative genomics revels a genus with tremendous synthesis potential of carbohydrate active enzymes and secondary metabolites.</title>
        <authorList>
            <person name="Sorensen T."/>
        </authorList>
    </citation>
    <scope>NUCLEOTIDE SEQUENCE [LARGE SCALE GENOMIC DNA]</scope>
    <source>
        <strain evidence="5 6">CBS 135458</strain>
    </source>
</reference>
<dbReference type="InterPro" id="IPR014030">
    <property type="entry name" value="Ketoacyl_synth_N"/>
</dbReference>
<dbReference type="Pfam" id="PF00109">
    <property type="entry name" value="ketoacyl-synt"/>
    <property type="match status" value="1"/>
</dbReference>
<dbReference type="InterPro" id="IPR020841">
    <property type="entry name" value="PKS_Beta-ketoAc_synthase_dom"/>
</dbReference>
<dbReference type="SUPFAM" id="SSF53901">
    <property type="entry name" value="Thiolase-like"/>
    <property type="match status" value="2"/>
</dbReference>
<dbReference type="InterPro" id="IPR016039">
    <property type="entry name" value="Thiolase-like"/>
</dbReference>
<dbReference type="InterPro" id="IPR050091">
    <property type="entry name" value="PKS_NRPS_Biosynth_Enz"/>
</dbReference>
<dbReference type="Pfam" id="PF02801">
    <property type="entry name" value="Ketoacyl-synt_C"/>
    <property type="match status" value="1"/>
</dbReference>
<dbReference type="EMBL" id="JAQQWL010000005">
    <property type="protein sequence ID" value="KAK8074182.1"/>
    <property type="molecule type" value="Genomic_DNA"/>
</dbReference>
<dbReference type="InterPro" id="IPR001227">
    <property type="entry name" value="Ac_transferase_dom_sf"/>
</dbReference>
<feature type="region of interest" description="Disordered" evidence="3">
    <location>
        <begin position="864"/>
        <end position="911"/>
    </location>
</feature>
<gene>
    <name evidence="5" type="ORF">PG994_005081</name>
</gene>
<dbReference type="Gene3D" id="3.30.70.3290">
    <property type="match status" value="1"/>
</dbReference>
<dbReference type="SUPFAM" id="SSF55048">
    <property type="entry name" value="Probable ACP-binding domain of malonyl-CoA ACP transacylase"/>
    <property type="match status" value="1"/>
</dbReference>
<feature type="region of interest" description="Disordered" evidence="3">
    <location>
        <begin position="475"/>
        <end position="496"/>
    </location>
</feature>
<dbReference type="InterPro" id="IPR014031">
    <property type="entry name" value="Ketoacyl_synth_C"/>
</dbReference>
<dbReference type="SUPFAM" id="SSF52151">
    <property type="entry name" value="FabD/lysophospholipase-like"/>
    <property type="match status" value="1"/>
</dbReference>